<dbReference type="EMBL" id="AM408590">
    <property type="protein sequence ID" value="CAL72661.1"/>
    <property type="molecule type" value="Genomic_DNA"/>
</dbReference>
<dbReference type="RefSeq" id="WP_003899422.1">
    <property type="nucleotide sequence ID" value="NC_008769.1"/>
</dbReference>
<dbReference type="KEGG" id="mbb:BCG_2673c"/>
<feature type="region of interest" description="Disordered" evidence="1">
    <location>
        <begin position="1"/>
        <end position="37"/>
    </location>
</feature>
<proteinExistence type="predicted"/>
<dbReference type="AlphaFoldDB" id="A0A0H3M979"/>
<reference evidence="2 3" key="1">
    <citation type="journal article" date="2007" name="Proc. Natl. Acad. Sci. U.S.A.">
        <title>Genome plasticity of BCG and impact on vaccine efficacy.</title>
        <authorList>
            <person name="Brosch R."/>
            <person name="Gordon S.V."/>
            <person name="Garnier T."/>
            <person name="Eiglmeier K."/>
            <person name="Frigui W."/>
            <person name="Valenti P."/>
            <person name="Dos Santos S."/>
            <person name="Duthoy S."/>
            <person name="Lacroix C."/>
            <person name="Garcia-Pelayo C."/>
            <person name="Inwald J.K."/>
            <person name="Golby P."/>
            <person name="Garcia J.N."/>
            <person name="Hewinson R.G."/>
            <person name="Behr M.A."/>
            <person name="Quail M.A."/>
            <person name="Churcher C."/>
            <person name="Barrell B.G."/>
            <person name="Parkhill J."/>
            <person name="Cole S.T."/>
        </authorList>
    </citation>
    <scope>NUCLEOTIDE SEQUENCE [LARGE SCALE GENOMIC DNA]</scope>
    <source>
        <strain evidence="3">BCG / Pasteur 1173P2</strain>
    </source>
</reference>
<accession>A0A0H3M979</accession>
<name>A0A0H3M979_MYCBP</name>
<evidence type="ECO:0000313" key="3">
    <source>
        <dbReference type="Proteomes" id="UP000001472"/>
    </source>
</evidence>
<evidence type="ECO:0000313" key="2">
    <source>
        <dbReference type="EMBL" id="CAL72661.1"/>
    </source>
</evidence>
<gene>
    <name evidence="2" type="ordered locus">BCG_2673c</name>
</gene>
<dbReference type="HOGENOM" id="CLU_1946407_0_0_11"/>
<organism evidence="2 3">
    <name type="scientific">Mycobacterium bovis (strain BCG / Pasteur 1173P2)</name>
    <dbReference type="NCBI Taxonomy" id="410289"/>
    <lineage>
        <taxon>Bacteria</taxon>
        <taxon>Bacillati</taxon>
        <taxon>Actinomycetota</taxon>
        <taxon>Actinomycetes</taxon>
        <taxon>Mycobacteriales</taxon>
        <taxon>Mycobacteriaceae</taxon>
        <taxon>Mycobacterium</taxon>
        <taxon>Mycobacterium tuberculosis complex</taxon>
    </lineage>
</organism>
<feature type="compositionally biased region" description="Basic residues" evidence="1">
    <location>
        <begin position="16"/>
        <end position="28"/>
    </location>
</feature>
<protein>
    <submittedName>
        <fullName evidence="2">Uncharacterized protein</fullName>
    </submittedName>
</protein>
<evidence type="ECO:0000256" key="1">
    <source>
        <dbReference type="SAM" id="MobiDB-lite"/>
    </source>
</evidence>
<sequence length="129" mass="13701">MRARSDAGGQSVKSRTSNRSRSSRRSRVRSSISALVDNPQARPRELPVLCGWPVVRVEPVCEFVPEPVCGQAEVLGEPAAAHRVTSARRSPSTTVCSRSQKASAVVISSVSSVARVRRASVSSVDATTA</sequence>
<dbReference type="Proteomes" id="UP000001472">
    <property type="component" value="Chromosome"/>
</dbReference>